<evidence type="ECO:0000313" key="1">
    <source>
        <dbReference type="EMBL" id="KAJ7029304.1"/>
    </source>
</evidence>
<name>A0AAD6X1Z0_9AGAR</name>
<reference evidence="1" key="1">
    <citation type="submission" date="2023-03" db="EMBL/GenBank/DDBJ databases">
        <title>Massive genome expansion in bonnet fungi (Mycena s.s.) driven by repeated elements and novel gene families across ecological guilds.</title>
        <authorList>
            <consortium name="Lawrence Berkeley National Laboratory"/>
            <person name="Harder C.B."/>
            <person name="Miyauchi S."/>
            <person name="Viragh M."/>
            <person name="Kuo A."/>
            <person name="Thoen E."/>
            <person name="Andreopoulos B."/>
            <person name="Lu D."/>
            <person name="Skrede I."/>
            <person name="Drula E."/>
            <person name="Henrissat B."/>
            <person name="Morin E."/>
            <person name="Kohler A."/>
            <person name="Barry K."/>
            <person name="LaButti K."/>
            <person name="Morin E."/>
            <person name="Salamov A."/>
            <person name="Lipzen A."/>
            <person name="Mereny Z."/>
            <person name="Hegedus B."/>
            <person name="Baldrian P."/>
            <person name="Stursova M."/>
            <person name="Weitz H."/>
            <person name="Taylor A."/>
            <person name="Grigoriev I.V."/>
            <person name="Nagy L.G."/>
            <person name="Martin F."/>
            <person name="Kauserud H."/>
        </authorList>
    </citation>
    <scope>NUCLEOTIDE SEQUENCE</scope>
    <source>
        <strain evidence="1">CBHHK200</strain>
    </source>
</reference>
<sequence length="226" mass="24879">MGIKTSGNKSFSEFSMNALNAPGLQEISLSVSGDPLSFPLKMATADATQPRMLVGMDRPGHCGRCRCECSSSKCCVDALIFRGVKSRSVNRTPSTTNTSVVTMPYLHTFILGSPFSLPHCILHLVLPKLSYLRIESMLSRRRRIQGGLGPSIFDDANWSGNNPSSCLKIDINPSRFTAIKSRRRFTAFSGSHSSPTALNHRPRDIVSERLIPSRCFLRRGMCRAQG</sequence>
<comment type="caution">
    <text evidence="1">The sequence shown here is derived from an EMBL/GenBank/DDBJ whole genome shotgun (WGS) entry which is preliminary data.</text>
</comment>
<dbReference type="AlphaFoldDB" id="A0AAD6X1Z0"/>
<dbReference type="EMBL" id="JARJCM010000103">
    <property type="protein sequence ID" value="KAJ7029304.1"/>
    <property type="molecule type" value="Genomic_DNA"/>
</dbReference>
<keyword evidence="2" id="KW-1185">Reference proteome</keyword>
<proteinExistence type="predicted"/>
<protein>
    <submittedName>
        <fullName evidence="1">Uncharacterized protein</fullName>
    </submittedName>
</protein>
<organism evidence="1 2">
    <name type="scientific">Mycena alexandri</name>
    <dbReference type="NCBI Taxonomy" id="1745969"/>
    <lineage>
        <taxon>Eukaryota</taxon>
        <taxon>Fungi</taxon>
        <taxon>Dikarya</taxon>
        <taxon>Basidiomycota</taxon>
        <taxon>Agaricomycotina</taxon>
        <taxon>Agaricomycetes</taxon>
        <taxon>Agaricomycetidae</taxon>
        <taxon>Agaricales</taxon>
        <taxon>Marasmiineae</taxon>
        <taxon>Mycenaceae</taxon>
        <taxon>Mycena</taxon>
    </lineage>
</organism>
<gene>
    <name evidence="1" type="ORF">C8F04DRAFT_45835</name>
</gene>
<evidence type="ECO:0000313" key="2">
    <source>
        <dbReference type="Proteomes" id="UP001218188"/>
    </source>
</evidence>
<dbReference type="Proteomes" id="UP001218188">
    <property type="component" value="Unassembled WGS sequence"/>
</dbReference>
<accession>A0AAD6X1Z0</accession>